<dbReference type="Pfam" id="PF15884">
    <property type="entry name" value="QIL1"/>
    <property type="match status" value="1"/>
</dbReference>
<keyword evidence="1" id="KW-0496">Mitochondrion</keyword>
<sequence>MSPGEQSFVQLEGELCKVRLEVFVRESGEKECTEVDSRKKREHGLRQIGRVVNKMEEGRKEGRKDKVWAKRPRNICQSQERGGREECNINIFDTKLDVHFTRIARSSLFVQFCEPFPKKSPPSPILCRAAAFFIKSAIVAGLICWTCSEGLWGSSTETEELYYRMTSVIFPDRQTSLPRFEEVKYSVFEVYNDMLVKGMDIMVSVPRDVYQRLQEFLFPCSATRKRERRAKRSDEY</sequence>
<name>A0A195CLF0_9HYME</name>
<gene>
    <name evidence="2" type="ORF">ALC62_07911</name>
</gene>
<dbReference type="EMBL" id="KQ977622">
    <property type="protein sequence ID" value="KYN01292.1"/>
    <property type="molecule type" value="Genomic_DNA"/>
</dbReference>
<keyword evidence="1" id="KW-0999">Mitochondrion inner membrane</keyword>
<dbReference type="GO" id="GO:0061617">
    <property type="term" value="C:MICOS complex"/>
    <property type="evidence" value="ECO:0007669"/>
    <property type="project" value="UniProtKB-UniRule"/>
</dbReference>
<dbReference type="InterPro" id="IPR026769">
    <property type="entry name" value="Mic13"/>
</dbReference>
<keyword evidence="3" id="KW-1185">Reference proteome</keyword>
<keyword evidence="1" id="KW-0472">Membrane</keyword>
<evidence type="ECO:0000313" key="3">
    <source>
        <dbReference type="Proteomes" id="UP000078542"/>
    </source>
</evidence>
<protein>
    <recommendedName>
        <fullName evidence="1">MICOS complex subunit MIC13</fullName>
    </recommendedName>
</protein>
<comment type="subunit">
    <text evidence="1">Component of the mitochondrial contact site and cristae organizing system (MICOS) complex.</text>
</comment>
<comment type="subcellular location">
    <subcellularLocation>
        <location evidence="1">Mitochondrion inner membrane</location>
        <topology evidence="1">Single-pass membrane protein</topology>
    </subcellularLocation>
</comment>
<accession>A0A195CLF0</accession>
<reference evidence="2 3" key="1">
    <citation type="submission" date="2016-03" db="EMBL/GenBank/DDBJ databases">
        <title>Cyphomyrmex costatus WGS genome.</title>
        <authorList>
            <person name="Nygaard S."/>
            <person name="Hu H."/>
            <person name="Boomsma J."/>
            <person name="Zhang G."/>
        </authorList>
    </citation>
    <scope>NUCLEOTIDE SEQUENCE [LARGE SCALE GENOMIC DNA]</scope>
    <source>
        <strain evidence="2">MS0001</strain>
        <tissue evidence="2">Whole body</tissue>
    </source>
</reference>
<organism evidence="2 3">
    <name type="scientific">Cyphomyrmex costatus</name>
    <dbReference type="NCBI Taxonomy" id="456900"/>
    <lineage>
        <taxon>Eukaryota</taxon>
        <taxon>Metazoa</taxon>
        <taxon>Ecdysozoa</taxon>
        <taxon>Arthropoda</taxon>
        <taxon>Hexapoda</taxon>
        <taxon>Insecta</taxon>
        <taxon>Pterygota</taxon>
        <taxon>Neoptera</taxon>
        <taxon>Endopterygota</taxon>
        <taxon>Hymenoptera</taxon>
        <taxon>Apocrita</taxon>
        <taxon>Aculeata</taxon>
        <taxon>Formicoidea</taxon>
        <taxon>Formicidae</taxon>
        <taxon>Myrmicinae</taxon>
        <taxon>Cyphomyrmex</taxon>
    </lineage>
</organism>
<dbReference type="Proteomes" id="UP000078542">
    <property type="component" value="Unassembled WGS sequence"/>
</dbReference>
<proteinExistence type="inferred from homology"/>
<evidence type="ECO:0000256" key="1">
    <source>
        <dbReference type="RuleBase" id="RU363009"/>
    </source>
</evidence>
<comment type="similarity">
    <text evidence="1">Belongs to the MICOS complex subunit Mic13 family.</text>
</comment>
<evidence type="ECO:0000313" key="2">
    <source>
        <dbReference type="EMBL" id="KYN01292.1"/>
    </source>
</evidence>
<comment type="function">
    <text evidence="1">Component of the MICOS complex, a large protein complex of the mitochondrial inner membrane that plays crucial roles in the maintenance of crista junctions, inner membrane architecture, and formation of contact sites to the outer membrane.</text>
</comment>
<dbReference type="AlphaFoldDB" id="A0A195CLF0"/>